<organism evidence="1 2">
    <name type="scientific">Methanococcus maripaludis</name>
    <name type="common">Methanococcus deltae</name>
    <dbReference type="NCBI Taxonomy" id="39152"/>
    <lineage>
        <taxon>Archaea</taxon>
        <taxon>Methanobacteriati</taxon>
        <taxon>Methanobacteriota</taxon>
        <taxon>Methanomada group</taxon>
        <taxon>Methanococci</taxon>
        <taxon>Methanococcales</taxon>
        <taxon>Methanococcaceae</taxon>
        <taxon>Methanococcus</taxon>
    </lineage>
</organism>
<evidence type="ECO:0000313" key="1">
    <source>
        <dbReference type="EMBL" id="MBA2846184.1"/>
    </source>
</evidence>
<dbReference type="Proteomes" id="UP000571854">
    <property type="component" value="Unassembled WGS sequence"/>
</dbReference>
<gene>
    <name evidence="1" type="ORF">HNP88_000368</name>
</gene>
<dbReference type="EMBL" id="JACDUJ010000001">
    <property type="protein sequence ID" value="MBA2846184.1"/>
    <property type="molecule type" value="Genomic_DNA"/>
</dbReference>
<proteinExistence type="predicted"/>
<reference evidence="1 2" key="1">
    <citation type="submission" date="2020-07" db="EMBL/GenBank/DDBJ databases">
        <title>Genomic Encyclopedia of Type Strains, Phase IV (KMG-V): Genome sequencing to study the core and pangenomes of soil and plant-associated prokaryotes.</title>
        <authorList>
            <person name="Whitman W."/>
        </authorList>
    </citation>
    <scope>NUCLEOTIDE SEQUENCE [LARGE SCALE GENOMIC DNA]</scope>
    <source>
        <strain evidence="1 2">A5</strain>
    </source>
</reference>
<comment type="caution">
    <text evidence="1">The sequence shown here is derived from an EMBL/GenBank/DDBJ whole genome shotgun (WGS) entry which is preliminary data.</text>
</comment>
<dbReference type="RefSeq" id="WP_181491759.1">
    <property type="nucleotide sequence ID" value="NZ_JACDUJ010000001.1"/>
</dbReference>
<accession>A0A7J9NL82</accession>
<sequence length="46" mass="5470">MILKLSKRFNNVPKKENKTNFEKLDFSEESALKLRILRQNSCLKCL</sequence>
<protein>
    <submittedName>
        <fullName evidence="1">Uncharacterized protein</fullName>
    </submittedName>
</protein>
<dbReference type="AlphaFoldDB" id="A0A7J9NL82"/>
<evidence type="ECO:0000313" key="2">
    <source>
        <dbReference type="Proteomes" id="UP000571854"/>
    </source>
</evidence>
<name>A0A7J9NL82_METMI</name>